<evidence type="ECO:0000313" key="2">
    <source>
        <dbReference type="EMBL" id="SDW76743.1"/>
    </source>
</evidence>
<gene>
    <name evidence="2" type="ORF">SAMN05216287_1464</name>
</gene>
<dbReference type="EMBL" id="FNNU01000002">
    <property type="protein sequence ID" value="SDW76743.1"/>
    <property type="molecule type" value="Genomic_DNA"/>
</dbReference>
<dbReference type="STRING" id="1007099.SAMN05216287_1464"/>
<reference evidence="3" key="1">
    <citation type="submission" date="2016-10" db="EMBL/GenBank/DDBJ databases">
        <authorList>
            <person name="Varghese N."/>
            <person name="Submissions S."/>
        </authorList>
    </citation>
    <scope>NUCLEOTIDE SEQUENCE [LARGE SCALE GENOMIC DNA]</scope>
    <source>
        <strain evidence="3">NRRL B-59562</strain>
    </source>
</reference>
<dbReference type="AlphaFoldDB" id="A0A1H2W7T1"/>
<keyword evidence="3" id="KW-1185">Reference proteome</keyword>
<sequence length="100" mass="10574">MATQHDGDIYAHLLQRIALALEGAETDRAFRNHSSVELEISGLSGTELALIQAYLQHDPELHGGLSEGLAAASGQEGGDPRFPRAPGQAPGPLSPRVLPR</sequence>
<feature type="region of interest" description="Disordered" evidence="1">
    <location>
        <begin position="62"/>
        <end position="100"/>
    </location>
</feature>
<evidence type="ECO:0000256" key="1">
    <source>
        <dbReference type="SAM" id="MobiDB-lite"/>
    </source>
</evidence>
<evidence type="ECO:0000313" key="3">
    <source>
        <dbReference type="Proteomes" id="UP000243778"/>
    </source>
</evidence>
<organism evidence="2 3">
    <name type="scientific">Pseudomonas kuykendallii</name>
    <dbReference type="NCBI Taxonomy" id="1007099"/>
    <lineage>
        <taxon>Bacteria</taxon>
        <taxon>Pseudomonadati</taxon>
        <taxon>Pseudomonadota</taxon>
        <taxon>Gammaproteobacteria</taxon>
        <taxon>Pseudomonadales</taxon>
        <taxon>Pseudomonadaceae</taxon>
        <taxon>Pseudomonas</taxon>
    </lineage>
</organism>
<dbReference type="Proteomes" id="UP000243778">
    <property type="component" value="Unassembled WGS sequence"/>
</dbReference>
<dbReference type="RefSeq" id="WP_090225984.1">
    <property type="nucleotide sequence ID" value="NZ_FNNU01000002.1"/>
</dbReference>
<protein>
    <submittedName>
        <fullName evidence="2">Uncharacterized protein</fullName>
    </submittedName>
</protein>
<dbReference type="OrthoDB" id="6892877at2"/>
<proteinExistence type="predicted"/>
<feature type="compositionally biased region" description="Low complexity" evidence="1">
    <location>
        <begin position="62"/>
        <end position="74"/>
    </location>
</feature>
<name>A0A1H2W7T1_9PSED</name>
<accession>A0A1H2W7T1</accession>